<feature type="region of interest" description="Disordered" evidence="1">
    <location>
        <begin position="234"/>
        <end position="260"/>
    </location>
</feature>
<keyword evidence="2" id="KW-0812">Transmembrane</keyword>
<dbReference type="PANTHER" id="PTHR40622:SF1">
    <property type="match status" value="1"/>
</dbReference>
<reference evidence="5 6" key="1">
    <citation type="submission" date="2016-03" db="EMBL/GenBank/DDBJ databases">
        <authorList>
            <person name="Ploux O."/>
        </authorList>
    </citation>
    <scope>NUCLEOTIDE SEQUENCE [LARGE SCALE GENOMIC DNA]</scope>
    <source>
        <strain evidence="5 6">UAMH 11012</strain>
    </source>
</reference>
<evidence type="ECO:0000256" key="1">
    <source>
        <dbReference type="SAM" id="MobiDB-lite"/>
    </source>
</evidence>
<name>A0A1L7XFM9_9HELO</name>
<evidence type="ECO:0000259" key="4">
    <source>
        <dbReference type="Pfam" id="PF24854"/>
    </source>
</evidence>
<keyword evidence="3" id="KW-0732">Signal</keyword>
<keyword evidence="6" id="KW-1185">Reference proteome</keyword>
<feature type="transmembrane region" description="Helical" evidence="2">
    <location>
        <begin position="281"/>
        <end position="310"/>
    </location>
</feature>
<evidence type="ECO:0000313" key="5">
    <source>
        <dbReference type="EMBL" id="CZR63834.1"/>
    </source>
</evidence>
<keyword evidence="2" id="KW-0472">Membrane</keyword>
<feature type="chain" id="PRO_5012431113" description="DUF7728 domain-containing protein" evidence="3">
    <location>
        <begin position="19"/>
        <end position="359"/>
    </location>
</feature>
<feature type="signal peptide" evidence="3">
    <location>
        <begin position="1"/>
        <end position="18"/>
    </location>
</feature>
<feature type="domain" description="DUF7728" evidence="4">
    <location>
        <begin position="46"/>
        <end position="194"/>
    </location>
</feature>
<evidence type="ECO:0000256" key="2">
    <source>
        <dbReference type="SAM" id="Phobius"/>
    </source>
</evidence>
<protein>
    <recommendedName>
        <fullName evidence="4">DUF7728 domain-containing protein</fullName>
    </recommendedName>
</protein>
<keyword evidence="2" id="KW-1133">Transmembrane helix</keyword>
<dbReference type="OrthoDB" id="5409353at2759"/>
<gene>
    <name evidence="5" type="ORF">PAC_13731</name>
</gene>
<dbReference type="Pfam" id="PF24854">
    <property type="entry name" value="DUF7728"/>
    <property type="match status" value="1"/>
</dbReference>
<dbReference type="PANTHER" id="PTHR40622">
    <property type="match status" value="1"/>
</dbReference>
<evidence type="ECO:0000256" key="3">
    <source>
        <dbReference type="SAM" id="SignalP"/>
    </source>
</evidence>
<dbReference type="Proteomes" id="UP000184330">
    <property type="component" value="Unassembled WGS sequence"/>
</dbReference>
<evidence type="ECO:0000313" key="6">
    <source>
        <dbReference type="Proteomes" id="UP000184330"/>
    </source>
</evidence>
<organism evidence="5 6">
    <name type="scientific">Phialocephala subalpina</name>
    <dbReference type="NCBI Taxonomy" id="576137"/>
    <lineage>
        <taxon>Eukaryota</taxon>
        <taxon>Fungi</taxon>
        <taxon>Dikarya</taxon>
        <taxon>Ascomycota</taxon>
        <taxon>Pezizomycotina</taxon>
        <taxon>Leotiomycetes</taxon>
        <taxon>Helotiales</taxon>
        <taxon>Mollisiaceae</taxon>
        <taxon>Phialocephala</taxon>
        <taxon>Phialocephala fortinii species complex</taxon>
    </lineage>
</organism>
<accession>A0A1L7XFM9</accession>
<sequence length="359" mass="39445">MRFNQAGAAAALFGLSSAFLLPPTISTADKDIITTLPFENGAEIGTRVMEINCPGCPAVPEIEGNMHLKQPPSMLKLNFTISHDNTDQLLLNGFPIYPIDPTTEAFMTPLTAPLMAKTMENTWEQASTPILGYSLSVRHPVSYSSQDQLDLVAIHLEIVIVGEKFVSGLPSVEIKLLETPSGQLMIGDASITQPKSEVAKPTDDGQECTTILCKWRAIVADRLSKLKGCGSKARPEPKVFSGHKKPHHKGHHGRPGPHRPFRHHHRHGGFARFLKGIVLHVFIPVLIGIMVGITASLVGMVAGHIVIFVWRTVFRRGQKQQYTKVQPKESKDEGEVESFLGHQGPPPEYEEAIVEKTEQ</sequence>
<dbReference type="InterPro" id="IPR056145">
    <property type="entry name" value="DUF7728"/>
</dbReference>
<dbReference type="EMBL" id="FJOG01000024">
    <property type="protein sequence ID" value="CZR63834.1"/>
    <property type="molecule type" value="Genomic_DNA"/>
</dbReference>
<proteinExistence type="predicted"/>
<feature type="compositionally biased region" description="Basic residues" evidence="1">
    <location>
        <begin position="241"/>
        <end position="260"/>
    </location>
</feature>
<dbReference type="AlphaFoldDB" id="A0A1L7XFM9"/>
<feature type="region of interest" description="Disordered" evidence="1">
    <location>
        <begin position="321"/>
        <end position="359"/>
    </location>
</feature>